<dbReference type="SUPFAM" id="SSF55424">
    <property type="entry name" value="FAD/NAD-linked reductases, dimerisation (C-terminal) domain"/>
    <property type="match status" value="1"/>
</dbReference>
<dbReference type="PANTHER" id="PTHR42737">
    <property type="entry name" value="GLUTATHIONE REDUCTASE"/>
    <property type="match status" value="1"/>
</dbReference>
<dbReference type="InterPro" id="IPR001100">
    <property type="entry name" value="Pyr_nuc-diS_OxRdtase"/>
</dbReference>
<keyword evidence="7" id="KW-0676">Redox-active center</keyword>
<keyword evidence="6" id="KW-1015">Disulfide bond</keyword>
<evidence type="ECO:0000256" key="6">
    <source>
        <dbReference type="ARBA" id="ARBA00023157"/>
    </source>
</evidence>
<keyword evidence="3" id="KW-0285">Flavoprotein</keyword>
<dbReference type="EMBL" id="JBHUIY010000080">
    <property type="protein sequence ID" value="MFD2235778.1"/>
    <property type="molecule type" value="Genomic_DNA"/>
</dbReference>
<dbReference type="PIRSF" id="PIRSF000350">
    <property type="entry name" value="Mercury_reductase_MerA"/>
    <property type="match status" value="1"/>
</dbReference>
<gene>
    <name evidence="11" type="ORF">ACFSNB_18465</name>
</gene>
<dbReference type="InterPro" id="IPR046952">
    <property type="entry name" value="GSHR/TRXR-like"/>
</dbReference>
<organism evidence="11 12">
    <name type="scientific">Phaeospirillum tilakii</name>
    <dbReference type="NCBI Taxonomy" id="741673"/>
    <lineage>
        <taxon>Bacteria</taxon>
        <taxon>Pseudomonadati</taxon>
        <taxon>Pseudomonadota</taxon>
        <taxon>Alphaproteobacteria</taxon>
        <taxon>Rhodospirillales</taxon>
        <taxon>Rhodospirillaceae</taxon>
        <taxon>Phaeospirillum</taxon>
    </lineage>
</organism>
<dbReference type="Pfam" id="PF02852">
    <property type="entry name" value="Pyr_redox_dim"/>
    <property type="match status" value="1"/>
</dbReference>
<dbReference type="SUPFAM" id="SSF51905">
    <property type="entry name" value="FAD/NAD(P)-binding domain"/>
    <property type="match status" value="1"/>
</dbReference>
<dbReference type="Proteomes" id="UP001597296">
    <property type="component" value="Unassembled WGS sequence"/>
</dbReference>
<comment type="similarity">
    <text evidence="2">Belongs to the class-I pyridine nucleotide-disulfide oxidoreductase family.</text>
</comment>
<proteinExistence type="inferred from homology"/>
<evidence type="ECO:0000256" key="7">
    <source>
        <dbReference type="ARBA" id="ARBA00023284"/>
    </source>
</evidence>
<dbReference type="PRINTS" id="PR00411">
    <property type="entry name" value="PNDRDTASEI"/>
</dbReference>
<comment type="caution">
    <text evidence="11">The sequence shown here is derived from an EMBL/GenBank/DDBJ whole genome shotgun (WGS) entry which is preliminary data.</text>
</comment>
<dbReference type="InterPro" id="IPR004099">
    <property type="entry name" value="Pyr_nucl-diS_OxRdtase_dimer"/>
</dbReference>
<sequence length="498" mass="50315">MMAGADFDLIVLGAGAGGLRAALLAADSGRRVAVIESGRVGGARVARGGLPKALLAIGAGFAEDFAAAEAFGWQAGAAGFDWARLMAAKNAEITRQETAATLALREAGVTLIEGRGRLSGPRAVVVGERVLTAPVLLIATGSRPALPDLPGCDHAVTTTEALDLMQLPRRAVVLGGGPHATEFACIFNALGVEVTQVMRAQAPLPGFDPDLRAGLAAAMEARGVRLVRGHQPLAIERDGALNRVLLAGPGGDKAAPVEAELVLAATGRVPDTAGLGLETTGVALGPRGGIAVDAYSRSSVESIWAVGDVTDRLRLTPAALAEAEAFVHTAFDGCPTAVEHHLVPIALATTPALACVGLGEDEARRLYGGGVETHLARPRTLRERLTGRESGALVKLVVDRDEDRVLGVHVLGPGAAEIIGGFAVALQCGATKAQFDATLGVHPTLAEALLTLPPAVPGAASGSGPDLPPVAAPPGAAPDGETAAPPPAVAEPIAAERS</sequence>
<evidence type="ECO:0000313" key="11">
    <source>
        <dbReference type="EMBL" id="MFD2235778.1"/>
    </source>
</evidence>
<evidence type="ECO:0000256" key="1">
    <source>
        <dbReference type="ARBA" id="ARBA00001974"/>
    </source>
</evidence>
<evidence type="ECO:0000256" key="3">
    <source>
        <dbReference type="ARBA" id="ARBA00022630"/>
    </source>
</evidence>
<evidence type="ECO:0000259" key="9">
    <source>
        <dbReference type="Pfam" id="PF02852"/>
    </source>
</evidence>
<keyword evidence="12" id="KW-1185">Reference proteome</keyword>
<accession>A0ABW5CI79</accession>
<dbReference type="InterPro" id="IPR016156">
    <property type="entry name" value="FAD/NAD-linked_Rdtase_dimer_sf"/>
</dbReference>
<dbReference type="InterPro" id="IPR036188">
    <property type="entry name" value="FAD/NAD-bd_sf"/>
</dbReference>
<evidence type="ECO:0000256" key="5">
    <source>
        <dbReference type="ARBA" id="ARBA00023002"/>
    </source>
</evidence>
<evidence type="ECO:0000256" key="8">
    <source>
        <dbReference type="SAM" id="MobiDB-lite"/>
    </source>
</evidence>
<dbReference type="Gene3D" id="3.30.390.30">
    <property type="match status" value="1"/>
</dbReference>
<feature type="domain" description="FAD/NAD(P)-binding" evidence="10">
    <location>
        <begin position="7"/>
        <end position="323"/>
    </location>
</feature>
<dbReference type="Pfam" id="PF07992">
    <property type="entry name" value="Pyr_redox_2"/>
    <property type="match status" value="1"/>
</dbReference>
<evidence type="ECO:0000259" key="10">
    <source>
        <dbReference type="Pfam" id="PF07992"/>
    </source>
</evidence>
<protein>
    <submittedName>
        <fullName evidence="11">FAD-dependent oxidoreductase</fullName>
    </submittedName>
</protein>
<keyword evidence="5" id="KW-0560">Oxidoreductase</keyword>
<keyword evidence="4" id="KW-0274">FAD</keyword>
<comment type="cofactor">
    <cofactor evidence="1">
        <name>FAD</name>
        <dbReference type="ChEBI" id="CHEBI:57692"/>
    </cofactor>
</comment>
<dbReference type="PANTHER" id="PTHR42737:SF2">
    <property type="entry name" value="GLUTATHIONE REDUCTASE"/>
    <property type="match status" value="1"/>
</dbReference>
<feature type="region of interest" description="Disordered" evidence="8">
    <location>
        <begin position="457"/>
        <end position="498"/>
    </location>
</feature>
<evidence type="ECO:0000256" key="2">
    <source>
        <dbReference type="ARBA" id="ARBA00007532"/>
    </source>
</evidence>
<reference evidence="12" key="1">
    <citation type="journal article" date="2019" name="Int. J. Syst. Evol. Microbiol.">
        <title>The Global Catalogue of Microorganisms (GCM) 10K type strain sequencing project: providing services to taxonomists for standard genome sequencing and annotation.</title>
        <authorList>
            <consortium name="The Broad Institute Genomics Platform"/>
            <consortium name="The Broad Institute Genome Sequencing Center for Infectious Disease"/>
            <person name="Wu L."/>
            <person name="Ma J."/>
        </authorList>
    </citation>
    <scope>NUCLEOTIDE SEQUENCE [LARGE SCALE GENOMIC DNA]</scope>
    <source>
        <strain evidence="12">KCTC 15012</strain>
    </source>
</reference>
<dbReference type="RefSeq" id="WP_377319259.1">
    <property type="nucleotide sequence ID" value="NZ_JBHUIY010000080.1"/>
</dbReference>
<evidence type="ECO:0000313" key="12">
    <source>
        <dbReference type="Proteomes" id="UP001597296"/>
    </source>
</evidence>
<dbReference type="PRINTS" id="PR00368">
    <property type="entry name" value="FADPNR"/>
</dbReference>
<evidence type="ECO:0000256" key="4">
    <source>
        <dbReference type="ARBA" id="ARBA00022827"/>
    </source>
</evidence>
<dbReference type="Gene3D" id="3.50.50.60">
    <property type="entry name" value="FAD/NAD(P)-binding domain"/>
    <property type="match status" value="2"/>
</dbReference>
<feature type="compositionally biased region" description="Pro residues" evidence="8">
    <location>
        <begin position="466"/>
        <end position="476"/>
    </location>
</feature>
<name>A0ABW5CI79_9PROT</name>
<feature type="domain" description="Pyridine nucleotide-disulphide oxidoreductase dimerisation" evidence="9">
    <location>
        <begin position="343"/>
        <end position="451"/>
    </location>
</feature>
<dbReference type="InterPro" id="IPR023753">
    <property type="entry name" value="FAD/NAD-binding_dom"/>
</dbReference>